<dbReference type="EMBL" id="JACHVX010000008">
    <property type="protein sequence ID" value="MBB2925257.1"/>
    <property type="molecule type" value="Genomic_DNA"/>
</dbReference>
<reference evidence="2 3" key="2">
    <citation type="submission" date="2020-08" db="EMBL/GenBank/DDBJ databases">
        <authorList>
            <person name="Partida-Martinez L."/>
            <person name="Huntemann M."/>
            <person name="Clum A."/>
            <person name="Wang J."/>
            <person name="Palaniappan K."/>
            <person name="Ritter S."/>
            <person name="Chen I.-M."/>
            <person name="Stamatis D."/>
            <person name="Reddy T."/>
            <person name="O'Malley R."/>
            <person name="Daum C."/>
            <person name="Shapiro N."/>
            <person name="Ivanova N."/>
            <person name="Kyrpides N."/>
            <person name="Woyke T."/>
        </authorList>
    </citation>
    <scope>NUCLEOTIDE SEQUENCE [LARGE SCALE GENOMIC DNA]</scope>
    <source>
        <strain evidence="2 3">RAS26</strain>
    </source>
</reference>
<comment type="caution">
    <text evidence="2">The sequence shown here is derived from an EMBL/GenBank/DDBJ whole genome shotgun (WGS) entry which is preliminary data.</text>
</comment>
<dbReference type="InterPro" id="IPR013332">
    <property type="entry name" value="KPR_N"/>
</dbReference>
<feature type="domain" description="Ketopantoate reductase N-terminal" evidence="1">
    <location>
        <begin position="3"/>
        <end position="130"/>
    </location>
</feature>
<dbReference type="GO" id="GO:0008677">
    <property type="term" value="F:2-dehydropantoate 2-reductase activity"/>
    <property type="evidence" value="ECO:0007669"/>
    <property type="project" value="UniProtKB-EC"/>
</dbReference>
<keyword evidence="2" id="KW-0560">Oxidoreductase</keyword>
<protein>
    <submittedName>
        <fullName evidence="2">2-dehydropantoate 2-reductase</fullName>
        <ecNumber evidence="2">1.1.1.169</ecNumber>
    </submittedName>
</protein>
<evidence type="ECO:0000313" key="3">
    <source>
        <dbReference type="Proteomes" id="UP000518206"/>
    </source>
</evidence>
<dbReference type="RefSeq" id="WP_183297989.1">
    <property type="nucleotide sequence ID" value="NZ_JACHVX010000008.1"/>
</dbReference>
<dbReference type="EC" id="1.1.1.169" evidence="2"/>
<accession>A0A7W4UJG4</accession>
<dbReference type="SUPFAM" id="SSF51735">
    <property type="entry name" value="NAD(P)-binding Rossmann-fold domains"/>
    <property type="match status" value="1"/>
</dbReference>
<dbReference type="AlphaFoldDB" id="A0A7W4UJG4"/>
<evidence type="ECO:0000259" key="1">
    <source>
        <dbReference type="Pfam" id="PF02558"/>
    </source>
</evidence>
<proteinExistence type="predicted"/>
<dbReference type="Proteomes" id="UP000518206">
    <property type="component" value="Unassembled WGS sequence"/>
</dbReference>
<gene>
    <name evidence="2" type="ORF">FHR80_004197</name>
</gene>
<evidence type="ECO:0000313" key="2">
    <source>
        <dbReference type="EMBL" id="MBB2925257.1"/>
    </source>
</evidence>
<sequence>MKIAMVGRGVIASVYGWALERAGHDVELVVRPGRAATYVDPVALDVIDARPRGRSTRVVESWTPRYRETLAPEDGFELVVLSVPHHQVGEAAAFLAPRIGDATVLMFSNLWQDPTSAAEPLPAAQVVWGFPQAGGSFDSAGTLQGVLLPAPIFGQLSGPPTTRDAAVRDTFRTAGFRIREQDDLRGWLLLHTVVDAALYSQALPVGSLADLVGDTARLRRALLTVRELLPVLEARGVDLGRHRRTTLPFAVPLLSALAMSLVTRHVPVARRALEAHSDPNATEPRIVGRDVLAEARRLDVPTPRLAAAEPWFALP</sequence>
<dbReference type="InterPro" id="IPR036291">
    <property type="entry name" value="NAD(P)-bd_dom_sf"/>
</dbReference>
<name>A0A7W4UJG4_9CELL</name>
<organism evidence="2 3">
    <name type="scientific">Cellulomonas cellasea</name>
    <dbReference type="NCBI Taxonomy" id="43670"/>
    <lineage>
        <taxon>Bacteria</taxon>
        <taxon>Bacillati</taxon>
        <taxon>Actinomycetota</taxon>
        <taxon>Actinomycetes</taxon>
        <taxon>Micrococcales</taxon>
        <taxon>Cellulomonadaceae</taxon>
        <taxon>Cellulomonas</taxon>
    </lineage>
</organism>
<dbReference type="Gene3D" id="3.40.50.720">
    <property type="entry name" value="NAD(P)-binding Rossmann-like Domain"/>
    <property type="match status" value="1"/>
</dbReference>
<dbReference type="Pfam" id="PF02558">
    <property type="entry name" value="ApbA"/>
    <property type="match status" value="1"/>
</dbReference>
<reference evidence="2 3" key="1">
    <citation type="submission" date="2020-08" db="EMBL/GenBank/DDBJ databases">
        <title>The Agave Microbiome: Exploring the role of microbial communities in plant adaptations to desert environments.</title>
        <authorList>
            <person name="Partida-Martinez L.P."/>
        </authorList>
    </citation>
    <scope>NUCLEOTIDE SEQUENCE [LARGE SCALE GENOMIC DNA]</scope>
    <source>
        <strain evidence="2 3">RAS26</strain>
    </source>
</reference>